<name>A0A6C0IEC8_9ZZZZ</name>
<accession>A0A6C0IEC8</accession>
<proteinExistence type="predicted"/>
<protein>
    <recommendedName>
        <fullName evidence="2">Glycosyltransferase</fullName>
    </recommendedName>
</protein>
<sequence>MERNDIAYLINSVAKYYYLLDLHIGLLHRYAYEIKWPIYFATEEPENPICRMLKEKYNIHILVLEKENSSFLSSRKRALELLPSDIKYVFPMQEDFLLERYIDRKSIEESIDILEKDDKVFCIRYMPCPGPHKDNLNYNCKWRHITKKDTYRFCFQASLWKREECYIWYNAICNEVMKRGIISKEKQKELEVNMNIAENSVGQELFSSLFNNKTIIGYIRHHKEPNAVYMSPWPYRPTAVIKGVLQPFAIELAIREGYHISI</sequence>
<dbReference type="EMBL" id="MN740165">
    <property type="protein sequence ID" value="QHT91478.1"/>
    <property type="molecule type" value="Genomic_DNA"/>
</dbReference>
<organism evidence="1">
    <name type="scientific">viral metagenome</name>
    <dbReference type="NCBI Taxonomy" id="1070528"/>
    <lineage>
        <taxon>unclassified sequences</taxon>
        <taxon>metagenomes</taxon>
        <taxon>organismal metagenomes</taxon>
    </lineage>
</organism>
<evidence type="ECO:0008006" key="2">
    <source>
        <dbReference type="Google" id="ProtNLM"/>
    </source>
</evidence>
<dbReference type="AlphaFoldDB" id="A0A6C0IEC8"/>
<reference evidence="1" key="1">
    <citation type="journal article" date="2020" name="Nature">
        <title>Giant virus diversity and host interactions through global metagenomics.</title>
        <authorList>
            <person name="Schulz F."/>
            <person name="Roux S."/>
            <person name="Paez-Espino D."/>
            <person name="Jungbluth S."/>
            <person name="Walsh D.A."/>
            <person name="Denef V.J."/>
            <person name="McMahon K.D."/>
            <person name="Konstantinidis K.T."/>
            <person name="Eloe-Fadrosh E.A."/>
            <person name="Kyrpides N.C."/>
            <person name="Woyke T."/>
        </authorList>
    </citation>
    <scope>NUCLEOTIDE SEQUENCE</scope>
    <source>
        <strain evidence="1">GVMAG-M-3300023184-77</strain>
    </source>
</reference>
<evidence type="ECO:0000313" key="1">
    <source>
        <dbReference type="EMBL" id="QHT91478.1"/>
    </source>
</evidence>